<dbReference type="SUPFAM" id="SSF51182">
    <property type="entry name" value="RmlC-like cupins"/>
    <property type="match status" value="1"/>
</dbReference>
<evidence type="ECO:0000313" key="2">
    <source>
        <dbReference type="EMBL" id="BBJ38359.1"/>
    </source>
</evidence>
<dbReference type="EMBL" id="AP019620">
    <property type="protein sequence ID" value="BBJ38359.1"/>
    <property type="molecule type" value="Genomic_DNA"/>
</dbReference>
<evidence type="ECO:0000313" key="3">
    <source>
        <dbReference type="Proteomes" id="UP000463951"/>
    </source>
</evidence>
<dbReference type="Gene3D" id="2.60.120.10">
    <property type="entry name" value="Jelly Rolls"/>
    <property type="match status" value="1"/>
</dbReference>
<dbReference type="Proteomes" id="UP000463951">
    <property type="component" value="Chromosome"/>
</dbReference>
<dbReference type="AlphaFoldDB" id="A0A499UMJ2"/>
<evidence type="ECO:0000259" key="1">
    <source>
        <dbReference type="Pfam" id="PF07883"/>
    </source>
</evidence>
<dbReference type="PANTHER" id="PTHR38599">
    <property type="entry name" value="CUPIN DOMAIN PROTEIN (AFU_ORTHOLOGUE AFUA_3G13620)"/>
    <property type="match status" value="1"/>
</dbReference>
<dbReference type="Pfam" id="PF07883">
    <property type="entry name" value="Cupin_2"/>
    <property type="match status" value="1"/>
</dbReference>
<dbReference type="InterPro" id="IPR013096">
    <property type="entry name" value="Cupin_2"/>
</dbReference>
<sequence length="196" mass="21103">MAGGHVPRDVHVEAVGSRIVAAADAGQSGLRTVRARQKAHGRVTEVWRMSEKNPAHGAADERPEISLPPEVQMLQDVTPPFFPEGGSGMTIRVEWPPGHPGLPPHRHSGPAFGYVVEGAVRFELEGEPERVVEAGGTFWEPGGDVIHYQDANALSDAPTTFVVTMVCAPGQPMLTLVDEEELKERANLRAPRPSKG</sequence>
<dbReference type="InterPro" id="IPR011051">
    <property type="entry name" value="RmlC_Cupin_sf"/>
</dbReference>
<feature type="domain" description="Cupin type-2" evidence="1">
    <location>
        <begin position="92"/>
        <end position="149"/>
    </location>
</feature>
<dbReference type="InterPro" id="IPR014710">
    <property type="entry name" value="RmlC-like_jellyroll"/>
</dbReference>
<organism evidence="2 3">
    <name type="scientific">Streptomyces antimycoticus</name>
    <dbReference type="NCBI Taxonomy" id="68175"/>
    <lineage>
        <taxon>Bacteria</taxon>
        <taxon>Bacillati</taxon>
        <taxon>Actinomycetota</taxon>
        <taxon>Actinomycetes</taxon>
        <taxon>Kitasatosporales</taxon>
        <taxon>Streptomycetaceae</taxon>
        <taxon>Streptomyces</taxon>
        <taxon>Streptomyces violaceusniger group</taxon>
    </lineage>
</organism>
<gene>
    <name evidence="2" type="ORF">SSPO_010770</name>
</gene>
<name>A0A499UMJ2_9ACTN</name>
<reference evidence="2 3" key="1">
    <citation type="journal article" date="2020" name="Int. J. Syst. Evol. Microbiol.">
        <title>Reclassification of Streptomyces castelarensis and Streptomyces sporoclivatus as later heterotypic synonyms of Streptomyces antimycoticus.</title>
        <authorList>
            <person name="Komaki H."/>
            <person name="Tamura T."/>
        </authorList>
    </citation>
    <scope>NUCLEOTIDE SEQUENCE [LARGE SCALE GENOMIC DNA]</scope>
    <source>
        <strain evidence="2 3">NBRC 100767</strain>
    </source>
</reference>
<dbReference type="PANTHER" id="PTHR38599:SF1">
    <property type="entry name" value="CUPIN DOMAIN PROTEIN (AFU_ORTHOLOGUE AFUA_3G13620)"/>
    <property type="match status" value="1"/>
</dbReference>
<protein>
    <recommendedName>
        <fullName evidence="1">Cupin type-2 domain-containing protein</fullName>
    </recommendedName>
</protein>
<proteinExistence type="predicted"/>
<accession>A0A499UMJ2</accession>